<proteinExistence type="predicted"/>
<dbReference type="eggNOG" id="ENOG5033JYA">
    <property type="taxonomic scope" value="Bacteria"/>
</dbReference>
<dbReference type="Proteomes" id="UP000000445">
    <property type="component" value="Chromosome"/>
</dbReference>
<evidence type="ECO:0000313" key="2">
    <source>
        <dbReference type="Proteomes" id="UP000000445"/>
    </source>
</evidence>
<dbReference type="RefSeq" id="WP_015919351.1">
    <property type="nucleotide sequence ID" value="NZ_CP001128.1"/>
</dbReference>
<keyword evidence="2" id="KW-1185">Reference proteome</keyword>
<organism evidence="1 2">
    <name type="scientific">Thermotoga neapolitana (strain ATCC 49049 / DSM 4359 / NBRC 107923 / NS-E)</name>
    <dbReference type="NCBI Taxonomy" id="309803"/>
    <lineage>
        <taxon>Bacteria</taxon>
        <taxon>Thermotogati</taxon>
        <taxon>Thermotogota</taxon>
        <taxon>Thermotogae</taxon>
        <taxon>Thermotogales</taxon>
        <taxon>Thermotogaceae</taxon>
        <taxon>Thermotoga</taxon>
    </lineage>
</organism>
<sequence>MKKQAFMFLFLIAATIFALPDIVERWLYSNYYAKRVMIEIGLKTRFRYEEVYKWGADKMVLVHEPIRVNWVRLGQSCYMGSDTTLRRSPMLILDLEDLAFKEILQGRNLTLRETDDGYEITLQDTGNYRILLTKEGFPKEIERNYMNTKSRLIYEEVRSLSLSKEDVLKNYSLVDTEIEFPKELVNVLNNFKFIIIREGASGLEIEGIYKNGQKVEIFIGSDLPDGAMKINVNGLEIAIVADKETLEEIKVILKK</sequence>
<dbReference type="HOGENOM" id="CLU_1022585_0_0_0"/>
<reference evidence="1 2" key="1">
    <citation type="journal article" date="2009" name="Biosci. Biotechnol. Biochem.">
        <title>WeGAS: a web-based microbial genome annotation system.</title>
        <authorList>
            <person name="Lee D."/>
            <person name="Seo H."/>
            <person name="Park C."/>
            <person name="Park K."/>
        </authorList>
    </citation>
    <scope>NUCLEOTIDE SEQUENCE [LARGE SCALE GENOMIC DNA]</scope>
    <source>
        <strain evidence="2">ATCC 49049 / DSM 4359 / NBRC 107923 / NS-E</strain>
    </source>
</reference>
<dbReference type="KEGG" id="tna:CTN_0858"/>
<evidence type="ECO:0000313" key="1">
    <source>
        <dbReference type="EMBL" id="ACM23034.1"/>
    </source>
</evidence>
<dbReference type="EMBL" id="CP000916">
    <property type="protein sequence ID" value="ACM23034.1"/>
    <property type="molecule type" value="Genomic_DNA"/>
</dbReference>
<gene>
    <name evidence="1" type="ordered locus">CTN_0858</name>
</gene>
<protein>
    <submittedName>
        <fullName evidence="1">Uncharacterized protein</fullName>
    </submittedName>
</protein>
<dbReference type="STRING" id="309803.CTN_0858"/>
<name>B9K7V1_THENN</name>
<dbReference type="AlphaFoldDB" id="B9K7V1"/>
<accession>B9K7V1</accession>